<comment type="similarity">
    <text evidence="2">Belongs to the peptidase S9A family.</text>
</comment>
<dbReference type="Gene3D" id="2.130.10.120">
    <property type="entry name" value="Prolyl oligopeptidase, N-terminal domain"/>
    <property type="match status" value="1"/>
</dbReference>
<dbReference type="OrthoDB" id="9801421at2"/>
<dbReference type="InterPro" id="IPR002470">
    <property type="entry name" value="Peptidase_S9A"/>
</dbReference>
<dbReference type="SUPFAM" id="SSF50993">
    <property type="entry name" value="Peptidase/esterase 'gauge' domain"/>
    <property type="match status" value="1"/>
</dbReference>
<dbReference type="GO" id="GO:0070012">
    <property type="term" value="F:oligopeptidase activity"/>
    <property type="evidence" value="ECO:0007669"/>
    <property type="project" value="TreeGrafter"/>
</dbReference>
<evidence type="ECO:0000313" key="12">
    <source>
        <dbReference type="EMBL" id="TDW97008.1"/>
    </source>
</evidence>
<dbReference type="GO" id="GO:0006508">
    <property type="term" value="P:proteolysis"/>
    <property type="evidence" value="ECO:0007669"/>
    <property type="project" value="UniProtKB-KW"/>
</dbReference>
<dbReference type="Pfam" id="PF02897">
    <property type="entry name" value="Peptidase_S9_N"/>
    <property type="match status" value="1"/>
</dbReference>
<dbReference type="PRINTS" id="PR00862">
    <property type="entry name" value="PROLIGOPTASE"/>
</dbReference>
<feature type="domain" description="Peptidase S9A N-terminal" evidence="11">
    <location>
        <begin position="25"/>
        <end position="426"/>
    </location>
</feature>
<comment type="catalytic activity">
    <reaction evidence="1">
        <text>Hydrolysis of Pro-|-Xaa &gt;&gt; Ala-|-Xaa in oligopeptides.</text>
        <dbReference type="EC" id="3.4.21.26"/>
    </reaction>
</comment>
<dbReference type="GO" id="GO:0005829">
    <property type="term" value="C:cytosol"/>
    <property type="evidence" value="ECO:0007669"/>
    <property type="project" value="TreeGrafter"/>
</dbReference>
<proteinExistence type="inferred from homology"/>
<evidence type="ECO:0000256" key="8">
    <source>
        <dbReference type="ARBA" id="ARBA00081187"/>
    </source>
</evidence>
<evidence type="ECO:0000313" key="13">
    <source>
        <dbReference type="Proteomes" id="UP000294498"/>
    </source>
</evidence>
<keyword evidence="5" id="KW-0378">Hydrolase</keyword>
<evidence type="ECO:0000259" key="11">
    <source>
        <dbReference type="Pfam" id="PF02897"/>
    </source>
</evidence>
<organism evidence="12 13">
    <name type="scientific">Dinghuibacter silviterrae</name>
    <dbReference type="NCBI Taxonomy" id="1539049"/>
    <lineage>
        <taxon>Bacteria</taxon>
        <taxon>Pseudomonadati</taxon>
        <taxon>Bacteroidota</taxon>
        <taxon>Chitinophagia</taxon>
        <taxon>Chitinophagales</taxon>
        <taxon>Chitinophagaceae</taxon>
        <taxon>Dinghuibacter</taxon>
    </lineage>
</organism>
<comment type="function">
    <text evidence="7">Cleaves peptide bonds on the C-terminal side of prolyl residues within peptides that are up to approximately 30 amino acids long. Has an absolute requirement for an X-Pro bond in the trans configuration immediately preceding the Pro-Y scissible bond.</text>
</comment>
<dbReference type="InterPro" id="IPR051167">
    <property type="entry name" value="Prolyl_oligopep/macrocyclase"/>
</dbReference>
<reference evidence="12 13" key="1">
    <citation type="submission" date="2019-03" db="EMBL/GenBank/DDBJ databases">
        <title>Genomic Encyclopedia of Type Strains, Phase IV (KMG-IV): sequencing the most valuable type-strain genomes for metagenomic binning, comparative biology and taxonomic classification.</title>
        <authorList>
            <person name="Goeker M."/>
        </authorList>
    </citation>
    <scope>NUCLEOTIDE SEQUENCE [LARGE SCALE GENOMIC DNA]</scope>
    <source>
        <strain evidence="12 13">DSM 100059</strain>
    </source>
</reference>
<evidence type="ECO:0000256" key="3">
    <source>
        <dbReference type="ARBA" id="ARBA00011897"/>
    </source>
</evidence>
<gene>
    <name evidence="12" type="ORF">EDB95_4845</name>
</gene>
<dbReference type="Pfam" id="PF00326">
    <property type="entry name" value="Peptidase_S9"/>
    <property type="match status" value="1"/>
</dbReference>
<keyword evidence="9" id="KW-0732">Signal</keyword>
<dbReference type="FunFam" id="3.40.50.1820:FF:000005">
    <property type="entry name" value="Prolyl endopeptidase"/>
    <property type="match status" value="1"/>
</dbReference>
<dbReference type="PANTHER" id="PTHR42881">
    <property type="entry name" value="PROLYL ENDOPEPTIDASE"/>
    <property type="match status" value="1"/>
</dbReference>
<dbReference type="AlphaFoldDB" id="A0A4R8DHR8"/>
<dbReference type="Proteomes" id="UP000294498">
    <property type="component" value="Unassembled WGS sequence"/>
</dbReference>
<keyword evidence="6" id="KW-0720">Serine protease</keyword>
<keyword evidence="13" id="KW-1185">Reference proteome</keyword>
<protein>
    <recommendedName>
        <fullName evidence="3">prolyl oligopeptidase</fullName>
        <ecNumber evidence="3">3.4.21.26</ecNumber>
    </recommendedName>
    <alternativeName>
        <fullName evidence="8">Proline-specific endopeptidase</fullName>
    </alternativeName>
</protein>
<dbReference type="InterPro" id="IPR001375">
    <property type="entry name" value="Peptidase_S9_cat"/>
</dbReference>
<dbReference type="GO" id="GO:0004252">
    <property type="term" value="F:serine-type endopeptidase activity"/>
    <property type="evidence" value="ECO:0007669"/>
    <property type="project" value="UniProtKB-EC"/>
</dbReference>
<dbReference type="PROSITE" id="PS00708">
    <property type="entry name" value="PRO_ENDOPEP_SER"/>
    <property type="match status" value="1"/>
</dbReference>
<name>A0A4R8DHR8_9BACT</name>
<dbReference type="EC" id="3.4.21.26" evidence="3"/>
<evidence type="ECO:0000256" key="9">
    <source>
        <dbReference type="SAM" id="SignalP"/>
    </source>
</evidence>
<comment type="caution">
    <text evidence="12">The sequence shown here is derived from an EMBL/GenBank/DDBJ whole genome shotgun (WGS) entry which is preliminary data.</text>
</comment>
<dbReference type="InterPro" id="IPR023302">
    <property type="entry name" value="Pept_S9A_N"/>
</dbReference>
<evidence type="ECO:0000259" key="10">
    <source>
        <dbReference type="Pfam" id="PF00326"/>
    </source>
</evidence>
<dbReference type="Gene3D" id="3.40.50.1820">
    <property type="entry name" value="alpha/beta hydrolase"/>
    <property type="match status" value="1"/>
</dbReference>
<evidence type="ECO:0000256" key="5">
    <source>
        <dbReference type="ARBA" id="ARBA00022801"/>
    </source>
</evidence>
<evidence type="ECO:0000256" key="2">
    <source>
        <dbReference type="ARBA" id="ARBA00005228"/>
    </source>
</evidence>
<dbReference type="EMBL" id="SODV01000002">
    <property type="protein sequence ID" value="TDW97008.1"/>
    <property type="molecule type" value="Genomic_DNA"/>
</dbReference>
<feature type="signal peptide" evidence="9">
    <location>
        <begin position="1"/>
        <end position="20"/>
    </location>
</feature>
<dbReference type="InterPro" id="IPR002471">
    <property type="entry name" value="Pept_S9_AS"/>
</dbReference>
<evidence type="ECO:0000256" key="7">
    <source>
        <dbReference type="ARBA" id="ARBA00060121"/>
    </source>
</evidence>
<dbReference type="PANTHER" id="PTHR42881:SF2">
    <property type="entry name" value="PROLYL ENDOPEPTIDASE"/>
    <property type="match status" value="1"/>
</dbReference>
<evidence type="ECO:0000256" key="6">
    <source>
        <dbReference type="ARBA" id="ARBA00022825"/>
    </source>
</evidence>
<sequence>MLLKINVIIICMTVSTPLPAQQYPVTAQHPVTDDYFGTKVTDPYRWLEDDNSEATKAWVEEQNKVTQEYLSAIPFRDKVRARLETLWNYPKYSSPFKKNEWYYFNKNDGLQNQAVLYRQKGLDATPEIFFDPNKLSADGTAALNNMSFSRNGKYAAYTIARSGSDWEEAYIKDVATGQDLGDTLRWLKFTGLSWLGDDGFYYSRYPTPDEQTKLSHQNQYHTVYFHKVGTPQSEDVLVYEDREHPLRTVGAFTTEDNRFLLLTVSEGTSGTELLAKDLSAKDTGFTLIVPGFDTQAGFVDNDGERLLVQTNADAPNYKVVSIDPHQPGKDHWITVIPERTEALQSVSTGGGYLYANYLKDASTKVYQHTYKGALVREIALPGIGTASGFGGEHQDKEFFYTYFSFSYPPAIFHYDVTTGKSTLFRKAEVQFNPDDFETDQVFFPSKDGTKVPMFLTYRKGMKRDGNNPVLLYGYGGFQIPMTPTFSISTLFFVEEGGIYAQVALRGGSEYGEAWHEAGMLHRKQNVFDDMIAAAEYLIKGKYTNKDRLALRGGSNGGLLVGACMTQRPDLFKVAIPQVGVMDMLRFQKFTIGWAWVTEYGSSDKPEDFAYLYGYSPYHNLKPGVSYPATLVTTADHDDRVVPAHSFKFAARLQADNAGPNPTLIRIDSKAGHGGGKPTAKVIDEAADIYSFIMYNLGMQYR</sequence>
<dbReference type="SUPFAM" id="SSF53474">
    <property type="entry name" value="alpha/beta-Hydrolases"/>
    <property type="match status" value="1"/>
</dbReference>
<evidence type="ECO:0000256" key="4">
    <source>
        <dbReference type="ARBA" id="ARBA00022670"/>
    </source>
</evidence>
<evidence type="ECO:0000256" key="1">
    <source>
        <dbReference type="ARBA" id="ARBA00001070"/>
    </source>
</evidence>
<keyword evidence="4" id="KW-0645">Protease</keyword>
<accession>A0A4R8DHR8</accession>
<dbReference type="InterPro" id="IPR029058">
    <property type="entry name" value="AB_hydrolase_fold"/>
</dbReference>
<feature type="domain" description="Peptidase S9 prolyl oligopeptidase catalytic" evidence="10">
    <location>
        <begin position="484"/>
        <end position="698"/>
    </location>
</feature>
<feature type="chain" id="PRO_5020507423" description="prolyl oligopeptidase" evidence="9">
    <location>
        <begin position="21"/>
        <end position="701"/>
    </location>
</feature>